<evidence type="ECO:0000259" key="8">
    <source>
        <dbReference type="PROSITE" id="PS50111"/>
    </source>
</evidence>
<evidence type="ECO:0000256" key="6">
    <source>
        <dbReference type="SAM" id="MobiDB-lite"/>
    </source>
</evidence>
<dbReference type="EMBL" id="UETB01000002">
    <property type="protein sequence ID" value="SSA39290.1"/>
    <property type="molecule type" value="Genomic_DNA"/>
</dbReference>
<dbReference type="InterPro" id="IPR004089">
    <property type="entry name" value="MCPsignal_dom"/>
</dbReference>
<dbReference type="SMART" id="SM00304">
    <property type="entry name" value="HAMP"/>
    <property type="match status" value="1"/>
</dbReference>
<organism evidence="10 11">
    <name type="scientific">Georgenia satyanarayanai</name>
    <dbReference type="NCBI Taxonomy" id="860221"/>
    <lineage>
        <taxon>Bacteria</taxon>
        <taxon>Bacillati</taxon>
        <taxon>Actinomycetota</taxon>
        <taxon>Actinomycetes</taxon>
        <taxon>Micrococcales</taxon>
        <taxon>Bogoriellaceae</taxon>
        <taxon>Georgenia</taxon>
    </lineage>
</organism>
<name>A0A2Y9A4D6_9MICO</name>
<evidence type="ECO:0000256" key="5">
    <source>
        <dbReference type="PROSITE-ProRule" id="PRU00284"/>
    </source>
</evidence>
<reference evidence="10 11" key="1">
    <citation type="submission" date="2016-10" db="EMBL/GenBank/DDBJ databases">
        <authorList>
            <person name="Cai Z."/>
        </authorList>
    </citation>
    <scope>NUCLEOTIDE SEQUENCE [LARGE SCALE GENOMIC DNA]</scope>
    <source>
        <strain evidence="10 11">CGMCC 1.10826</strain>
    </source>
</reference>
<keyword evidence="7" id="KW-0472">Membrane</keyword>
<evidence type="ECO:0000256" key="7">
    <source>
        <dbReference type="SAM" id="Phobius"/>
    </source>
</evidence>
<keyword evidence="2 7" id="KW-1133">Transmembrane helix</keyword>
<dbReference type="GO" id="GO:0006935">
    <property type="term" value="P:chemotaxis"/>
    <property type="evidence" value="ECO:0007669"/>
    <property type="project" value="InterPro"/>
</dbReference>
<dbReference type="PANTHER" id="PTHR32089">
    <property type="entry name" value="METHYL-ACCEPTING CHEMOTAXIS PROTEIN MCPB"/>
    <property type="match status" value="1"/>
</dbReference>
<dbReference type="SUPFAM" id="SSF58104">
    <property type="entry name" value="Methyl-accepting chemotaxis protein (MCP) signaling domain"/>
    <property type="match status" value="1"/>
</dbReference>
<dbReference type="SMART" id="SM00283">
    <property type="entry name" value="MA"/>
    <property type="match status" value="1"/>
</dbReference>
<evidence type="ECO:0000313" key="11">
    <source>
        <dbReference type="Proteomes" id="UP000250222"/>
    </source>
</evidence>
<protein>
    <submittedName>
        <fullName evidence="10">Methyl-accepting chemotaxis protein</fullName>
    </submittedName>
</protein>
<keyword evidence="11" id="KW-1185">Reference proteome</keyword>
<dbReference type="InterPro" id="IPR003660">
    <property type="entry name" value="HAMP_dom"/>
</dbReference>
<dbReference type="Pfam" id="PF00672">
    <property type="entry name" value="HAMP"/>
    <property type="match status" value="1"/>
</dbReference>
<feature type="transmembrane region" description="Helical" evidence="7">
    <location>
        <begin position="39"/>
        <end position="63"/>
    </location>
</feature>
<keyword evidence="1 7" id="KW-0812">Transmembrane</keyword>
<evidence type="ECO:0000256" key="3">
    <source>
        <dbReference type="ARBA" id="ARBA00023224"/>
    </source>
</evidence>
<dbReference type="InterPro" id="IPR004090">
    <property type="entry name" value="Chemotax_Me-accpt_rcpt"/>
</dbReference>
<dbReference type="Pfam" id="PF00015">
    <property type="entry name" value="MCPsignal"/>
    <property type="match status" value="1"/>
</dbReference>
<dbReference type="PRINTS" id="PR00260">
    <property type="entry name" value="CHEMTRNSDUCR"/>
</dbReference>
<evidence type="ECO:0000256" key="4">
    <source>
        <dbReference type="ARBA" id="ARBA00029447"/>
    </source>
</evidence>
<dbReference type="GO" id="GO:0016020">
    <property type="term" value="C:membrane"/>
    <property type="evidence" value="ECO:0007669"/>
    <property type="project" value="InterPro"/>
</dbReference>
<dbReference type="Proteomes" id="UP000250222">
    <property type="component" value="Unassembled WGS sequence"/>
</dbReference>
<feature type="region of interest" description="Disordered" evidence="6">
    <location>
        <begin position="1"/>
        <end position="31"/>
    </location>
</feature>
<evidence type="ECO:0000313" key="10">
    <source>
        <dbReference type="EMBL" id="SSA39290.1"/>
    </source>
</evidence>
<dbReference type="AlphaFoldDB" id="A0A2Y9A4D6"/>
<sequence length="552" mass="56352">MVALAAERSSTPHEHASRHPSVPAAPTPRRRRRFADTRIGTKFAVLVGVVVLSLGGLLTATVVGNASVERASARVALEERIQESVLLLDTRASELKVSAYMVLVRDDPEEQVVALEEDTATVEELLGRLTALPLEGARAAEVRDLETAFREYLATTAAFIDDAIADSAGTASRWEEIQAANALTDDAVAAVADGAAADTAAAGEDLSDAMVTARSVSLAVAVVGLALVLGISWLTQRSVTRPVGRMHTALQAMAAGDLTVRAGVDSADEVGQMAQALDTAQSNLRALVGEVSGTAQAVAAAAEELSAGGSQLGSTSEETSTQAGVVAAAAGQVSSNVQTVAAGAEQMGASIREIAQSSNDAARVAHQATGVAAATNETVAKLGVSSQEIGDVVKVITSIAEQTNLLALNATIEAARAGEAGKGFAVVAGEVKDLAQETARATEDIARRVAAIQVDTAGAVDAIEDISRIVGQINDYQLTIASAVEEQTATTNEMARSVTEAATGSGEIATSITGVATAAVTTTEVLGQLNGAADELARMSADLQARVAQFTH</sequence>
<dbReference type="CDD" id="cd06225">
    <property type="entry name" value="HAMP"/>
    <property type="match status" value="1"/>
</dbReference>
<evidence type="ECO:0000259" key="9">
    <source>
        <dbReference type="PROSITE" id="PS50885"/>
    </source>
</evidence>
<dbReference type="PROSITE" id="PS50111">
    <property type="entry name" value="CHEMOTAXIS_TRANSDUC_2"/>
    <property type="match status" value="1"/>
</dbReference>
<dbReference type="PANTHER" id="PTHR32089:SF112">
    <property type="entry name" value="LYSOZYME-LIKE PROTEIN-RELATED"/>
    <property type="match status" value="1"/>
</dbReference>
<evidence type="ECO:0000256" key="1">
    <source>
        <dbReference type="ARBA" id="ARBA00022692"/>
    </source>
</evidence>
<dbReference type="RefSeq" id="WP_110851534.1">
    <property type="nucleotide sequence ID" value="NZ_QKLZ01000002.1"/>
</dbReference>
<proteinExistence type="inferred from homology"/>
<comment type="similarity">
    <text evidence="4">Belongs to the methyl-accepting chemotaxis (MCP) protein family.</text>
</comment>
<dbReference type="GO" id="GO:0004888">
    <property type="term" value="F:transmembrane signaling receptor activity"/>
    <property type="evidence" value="ECO:0007669"/>
    <property type="project" value="InterPro"/>
</dbReference>
<dbReference type="GO" id="GO:0007165">
    <property type="term" value="P:signal transduction"/>
    <property type="evidence" value="ECO:0007669"/>
    <property type="project" value="UniProtKB-KW"/>
</dbReference>
<dbReference type="Gene3D" id="1.10.287.950">
    <property type="entry name" value="Methyl-accepting chemotaxis protein"/>
    <property type="match status" value="1"/>
</dbReference>
<feature type="domain" description="HAMP" evidence="9">
    <location>
        <begin position="237"/>
        <end position="289"/>
    </location>
</feature>
<gene>
    <name evidence="10" type="ORF">SAMN05216184_102210</name>
</gene>
<feature type="domain" description="Methyl-accepting transducer" evidence="8">
    <location>
        <begin position="294"/>
        <end position="523"/>
    </location>
</feature>
<evidence type="ECO:0000256" key="2">
    <source>
        <dbReference type="ARBA" id="ARBA00022989"/>
    </source>
</evidence>
<dbReference type="PROSITE" id="PS50885">
    <property type="entry name" value="HAMP"/>
    <property type="match status" value="1"/>
</dbReference>
<accession>A0A2Y9A4D6</accession>
<keyword evidence="3 5" id="KW-0807">Transducer</keyword>